<dbReference type="GO" id="GO:0005886">
    <property type="term" value="C:plasma membrane"/>
    <property type="evidence" value="ECO:0007669"/>
    <property type="project" value="TreeGrafter"/>
</dbReference>
<dbReference type="InterPro" id="IPR020846">
    <property type="entry name" value="MFS_dom"/>
</dbReference>
<keyword evidence="4 6" id="KW-1133">Transmembrane helix</keyword>
<feature type="transmembrane region" description="Helical" evidence="6">
    <location>
        <begin position="53"/>
        <end position="73"/>
    </location>
</feature>
<dbReference type="OrthoDB" id="4139357at2759"/>
<accession>A0A0D2CRP9</accession>
<dbReference type="InterPro" id="IPR036259">
    <property type="entry name" value="MFS_trans_sf"/>
</dbReference>
<feature type="transmembrane region" description="Helical" evidence="6">
    <location>
        <begin position="179"/>
        <end position="202"/>
    </location>
</feature>
<reference evidence="8 9" key="1">
    <citation type="submission" date="2015-01" db="EMBL/GenBank/DDBJ databases">
        <title>The Genome Sequence of Cladophialophora immunda CBS83496.</title>
        <authorList>
            <consortium name="The Broad Institute Genomics Platform"/>
            <person name="Cuomo C."/>
            <person name="de Hoog S."/>
            <person name="Gorbushina A."/>
            <person name="Stielow B."/>
            <person name="Teixiera M."/>
            <person name="Abouelleil A."/>
            <person name="Chapman S.B."/>
            <person name="Priest M."/>
            <person name="Young S.K."/>
            <person name="Wortman J."/>
            <person name="Nusbaum C."/>
            <person name="Birren B."/>
        </authorList>
    </citation>
    <scope>NUCLEOTIDE SEQUENCE [LARGE SCALE GENOMIC DNA]</scope>
    <source>
        <strain evidence="8 9">CBS 83496</strain>
    </source>
</reference>
<evidence type="ECO:0000256" key="5">
    <source>
        <dbReference type="ARBA" id="ARBA00023136"/>
    </source>
</evidence>
<feature type="transmembrane region" description="Helical" evidence="6">
    <location>
        <begin position="214"/>
        <end position="233"/>
    </location>
</feature>
<keyword evidence="9" id="KW-1185">Reference proteome</keyword>
<dbReference type="InterPro" id="IPR053791">
    <property type="entry name" value="MFS_Tri12-like"/>
</dbReference>
<feature type="transmembrane region" description="Helical" evidence="6">
    <location>
        <begin position="93"/>
        <end position="111"/>
    </location>
</feature>
<evidence type="ECO:0000256" key="2">
    <source>
        <dbReference type="ARBA" id="ARBA00022448"/>
    </source>
</evidence>
<keyword evidence="2" id="KW-0813">Transport</keyword>
<dbReference type="PANTHER" id="PTHR23501:SF109">
    <property type="entry name" value="MAJOR FACILITATOR SUPERFAMILY (MFS) PROFILE DOMAIN-CONTAINING PROTEIN-RELATED"/>
    <property type="match status" value="1"/>
</dbReference>
<dbReference type="InterPro" id="IPR010573">
    <property type="entry name" value="MFS_Str1/Tri12-like"/>
</dbReference>
<feature type="transmembrane region" description="Helical" evidence="6">
    <location>
        <begin position="123"/>
        <end position="142"/>
    </location>
</feature>
<evidence type="ECO:0000256" key="4">
    <source>
        <dbReference type="ARBA" id="ARBA00022989"/>
    </source>
</evidence>
<organism evidence="8 9">
    <name type="scientific">Cladophialophora immunda</name>
    <dbReference type="NCBI Taxonomy" id="569365"/>
    <lineage>
        <taxon>Eukaryota</taxon>
        <taxon>Fungi</taxon>
        <taxon>Dikarya</taxon>
        <taxon>Ascomycota</taxon>
        <taxon>Pezizomycotina</taxon>
        <taxon>Eurotiomycetes</taxon>
        <taxon>Chaetothyriomycetidae</taxon>
        <taxon>Chaetothyriales</taxon>
        <taxon>Herpotrichiellaceae</taxon>
        <taxon>Cladophialophora</taxon>
    </lineage>
</organism>
<dbReference type="Pfam" id="PF06609">
    <property type="entry name" value="TRI12"/>
    <property type="match status" value="1"/>
</dbReference>
<dbReference type="GO" id="GO:0022857">
    <property type="term" value="F:transmembrane transporter activity"/>
    <property type="evidence" value="ECO:0007669"/>
    <property type="project" value="InterPro"/>
</dbReference>
<sequence length="602" mass="64755">MAEEVHQDHMKTSLASDQIEIANHAVNVVRVDDEDRKDNSRDSSDLKGYFTSYRFIGSFIAINLMAQNLFFGFSMPANVLTVINAELGPSSNYTLIGLIFGLCNGVLMLIVGRLSDIIGRRYFILGSQVLGVIGPVICANATSINMVIGGTVVTGIAAGTQQLYALFLHELVPNKYRALTQSVLTVGMLPSMGFAPVIARAFVQHTALGWRWCYYLNAIVAGISFLLFLFCYFPPNFYMINSRLTRLGEFKRLDYVGFVLYTGGLVMLLLGFTWPQGSYPWKSAHVIAALAVGGCTVTAFILYELYGSPRQPLMPMKLLKIRNYSAIITVGSVGQMIYYALAILWPIQIQALYTTSNIKVGIMSCTTGLAVLVGITVTGLLFKKIGHQRWQLVAATSLLAALTASMSAATKDRQGLGIAATVIAGFAIGWLELIGLVVAGLVVPPNDIGAGQGFFGATRSVTGSLATSIYVTVYSSRLEAALPAKIVPAVVSAGLPQSSLPGLFQAISKGTPAALEKVPGINAQILGVLDNAIKAANSSALRVTYLSTLAFGGCAIISSLFVGNMNQYLTNFVNKTVQKTEFTKTEKPVTEKAWELEVSRSH</sequence>
<feature type="transmembrane region" description="Helical" evidence="6">
    <location>
        <begin position="360"/>
        <end position="382"/>
    </location>
</feature>
<dbReference type="GeneID" id="27343350"/>
<evidence type="ECO:0000259" key="7">
    <source>
        <dbReference type="PROSITE" id="PS50850"/>
    </source>
</evidence>
<feature type="transmembrane region" description="Helical" evidence="6">
    <location>
        <begin position="148"/>
        <end position="167"/>
    </location>
</feature>
<dbReference type="PANTHER" id="PTHR23501">
    <property type="entry name" value="MAJOR FACILITATOR SUPERFAMILY"/>
    <property type="match status" value="1"/>
</dbReference>
<dbReference type="PROSITE" id="PS50850">
    <property type="entry name" value="MFS"/>
    <property type="match status" value="1"/>
</dbReference>
<proteinExistence type="predicted"/>
<evidence type="ECO:0000256" key="3">
    <source>
        <dbReference type="ARBA" id="ARBA00022692"/>
    </source>
</evidence>
<evidence type="ECO:0000256" key="1">
    <source>
        <dbReference type="ARBA" id="ARBA00004141"/>
    </source>
</evidence>
<dbReference type="Proteomes" id="UP000054466">
    <property type="component" value="Unassembled WGS sequence"/>
</dbReference>
<evidence type="ECO:0000313" key="9">
    <source>
        <dbReference type="Proteomes" id="UP000054466"/>
    </source>
</evidence>
<comment type="subcellular location">
    <subcellularLocation>
        <location evidence="1">Membrane</location>
        <topology evidence="1">Multi-pass membrane protein</topology>
    </subcellularLocation>
</comment>
<feature type="domain" description="Major facilitator superfamily (MFS) profile" evidence="7">
    <location>
        <begin position="58"/>
        <end position="499"/>
    </location>
</feature>
<dbReference type="VEuPathDB" id="FungiDB:PV07_04156"/>
<protein>
    <recommendedName>
        <fullName evidence="7">Major facilitator superfamily (MFS) profile domain-containing protein</fullName>
    </recommendedName>
</protein>
<dbReference type="CDD" id="cd06179">
    <property type="entry name" value="MFS_TRI12_like"/>
    <property type="match status" value="1"/>
</dbReference>
<dbReference type="HOGENOM" id="CLU_000960_25_2_1"/>
<keyword evidence="3 6" id="KW-0812">Transmembrane</keyword>
<feature type="transmembrane region" description="Helical" evidence="6">
    <location>
        <begin position="326"/>
        <end position="348"/>
    </location>
</feature>
<feature type="transmembrane region" description="Helical" evidence="6">
    <location>
        <begin position="543"/>
        <end position="562"/>
    </location>
</feature>
<dbReference type="PROSITE" id="PS00216">
    <property type="entry name" value="SUGAR_TRANSPORT_1"/>
    <property type="match status" value="1"/>
</dbReference>
<dbReference type="EMBL" id="KN847041">
    <property type="protein sequence ID" value="KIW32625.1"/>
    <property type="molecule type" value="Genomic_DNA"/>
</dbReference>
<evidence type="ECO:0000313" key="8">
    <source>
        <dbReference type="EMBL" id="KIW32625.1"/>
    </source>
</evidence>
<feature type="transmembrane region" description="Helical" evidence="6">
    <location>
        <begin position="253"/>
        <end position="274"/>
    </location>
</feature>
<dbReference type="Gene3D" id="1.20.1250.20">
    <property type="entry name" value="MFS general substrate transporter like domains"/>
    <property type="match status" value="1"/>
</dbReference>
<dbReference type="AlphaFoldDB" id="A0A0D2CRP9"/>
<feature type="transmembrane region" description="Helical" evidence="6">
    <location>
        <begin position="416"/>
        <end position="443"/>
    </location>
</feature>
<dbReference type="InterPro" id="IPR005829">
    <property type="entry name" value="Sugar_transporter_CS"/>
</dbReference>
<dbReference type="RefSeq" id="XP_016252841.1">
    <property type="nucleotide sequence ID" value="XM_016390939.1"/>
</dbReference>
<name>A0A0D2CRP9_9EURO</name>
<keyword evidence="5 6" id="KW-0472">Membrane</keyword>
<dbReference type="SUPFAM" id="SSF103473">
    <property type="entry name" value="MFS general substrate transporter"/>
    <property type="match status" value="1"/>
</dbReference>
<gene>
    <name evidence="8" type="ORF">PV07_04156</name>
</gene>
<evidence type="ECO:0000256" key="6">
    <source>
        <dbReference type="SAM" id="Phobius"/>
    </source>
</evidence>
<feature type="transmembrane region" description="Helical" evidence="6">
    <location>
        <begin position="286"/>
        <end position="306"/>
    </location>
</feature>